<dbReference type="AlphaFoldDB" id="A0A084QIY2"/>
<evidence type="ECO:0000313" key="2">
    <source>
        <dbReference type="EMBL" id="KFA63917.1"/>
    </source>
</evidence>
<evidence type="ECO:0000313" key="3">
    <source>
        <dbReference type="Proteomes" id="UP000028524"/>
    </source>
</evidence>
<protein>
    <recommendedName>
        <fullName evidence="1">BTB domain-containing protein</fullName>
    </recommendedName>
</protein>
<dbReference type="STRING" id="1283841.A0A084QIY2"/>
<feature type="domain" description="BTB" evidence="1">
    <location>
        <begin position="420"/>
        <end position="486"/>
    </location>
</feature>
<dbReference type="SMART" id="SM00225">
    <property type="entry name" value="BTB"/>
    <property type="match status" value="1"/>
</dbReference>
<dbReference type="Pfam" id="PF00651">
    <property type="entry name" value="BTB"/>
    <property type="match status" value="1"/>
</dbReference>
<dbReference type="InterPro" id="IPR000210">
    <property type="entry name" value="BTB/POZ_dom"/>
</dbReference>
<reference evidence="2 3" key="1">
    <citation type="journal article" date="2014" name="BMC Genomics">
        <title>Comparative genome sequencing reveals chemotype-specific gene clusters in the toxigenic black mold Stachybotrys.</title>
        <authorList>
            <person name="Semeiks J."/>
            <person name="Borek D."/>
            <person name="Otwinowski Z."/>
            <person name="Grishin N.V."/>
        </authorList>
    </citation>
    <scope>NUCLEOTIDE SEQUENCE [LARGE SCALE GENOMIC DNA]</scope>
    <source>
        <strain evidence="2 3">IBT 40285</strain>
    </source>
</reference>
<name>A0A084QIY2_STAC4</name>
<sequence>MGLPSKGDTRLLDFKAQEKYYTKIIERYLTFCTDAGQRDELLRGFSSVGDAAKAQTHKESTPTAVSVPADNRALADVIMAMRKLREGVVASKRADEFAVQVYLFCIRVSIMAKQPEAYHPAILHLLRRIHPQHPLTTIELQEVVGLLVLDTACRRGQLAEAFEIRRQYQLKDAKINVVLRALVHDNYVAFGRARRDVDGHSARIMEYAEKDMRTQTLKCFGRTYLSVDLEFLEKTAESTWGNLTHEEGVGWELDAGRVIADDAHNYVNGLANSGRVRMAEIGFGIAALPQLLTGGDSDGAGVCFARRDRRFVLEQGGSCLPGSWQVTHLYVLPSLSARLAPTPALAPPRPHLPFLPTSTYLYLTSFASPIHLLHPNNVERLCAALTMPPARKKSKITNGRPSLLLSDYRTAWVVSSNQENTVELRVAGEVFKVHRCVLTQHSEYFEACLKQHFAEADGIVRFEDIEPKYLAFFIGVAYSYSSIVPHTPPVASEHPEARGAQTPLRDFVEVYKLCDRFICTSMAEFMTRCIHTAIGDNHRALFRSAFDENQQKFLMRDFADAYEALNPDHKPQQVLRDLIVDYFCDGVNFSVWDECMTDVLDCPNFVAHVSRGFAKRLHVVQTANRKMKRKERTGPGP</sequence>
<dbReference type="SUPFAM" id="SSF54695">
    <property type="entry name" value="POZ domain"/>
    <property type="match status" value="1"/>
</dbReference>
<dbReference type="CDD" id="cd18186">
    <property type="entry name" value="BTB_POZ_ZBTB_KLHL-like"/>
    <property type="match status" value="1"/>
</dbReference>
<dbReference type="HOGENOM" id="CLU_506199_0_0_1"/>
<dbReference type="InterPro" id="IPR011333">
    <property type="entry name" value="SKP1/BTB/POZ_sf"/>
</dbReference>
<dbReference type="EMBL" id="KL660712">
    <property type="protein sequence ID" value="KFA63917.1"/>
    <property type="molecule type" value="Genomic_DNA"/>
</dbReference>
<dbReference type="OMA" id="PEIEACE"/>
<dbReference type="PROSITE" id="PS50097">
    <property type="entry name" value="BTB"/>
    <property type="match status" value="1"/>
</dbReference>
<proteinExistence type="predicted"/>
<dbReference type="Gene3D" id="3.30.710.10">
    <property type="entry name" value="Potassium Channel Kv1.1, Chain A"/>
    <property type="match status" value="1"/>
</dbReference>
<organism evidence="2 3">
    <name type="scientific">Stachybotrys chlorohalonatus (strain IBT 40285)</name>
    <dbReference type="NCBI Taxonomy" id="1283841"/>
    <lineage>
        <taxon>Eukaryota</taxon>
        <taxon>Fungi</taxon>
        <taxon>Dikarya</taxon>
        <taxon>Ascomycota</taxon>
        <taxon>Pezizomycotina</taxon>
        <taxon>Sordariomycetes</taxon>
        <taxon>Hypocreomycetidae</taxon>
        <taxon>Hypocreales</taxon>
        <taxon>Stachybotryaceae</taxon>
        <taxon>Stachybotrys</taxon>
    </lineage>
</organism>
<accession>A0A084QIY2</accession>
<evidence type="ECO:0000259" key="1">
    <source>
        <dbReference type="PROSITE" id="PS50097"/>
    </source>
</evidence>
<gene>
    <name evidence="2" type="ORF">S40285_03770</name>
</gene>
<keyword evidence="3" id="KW-1185">Reference proteome</keyword>
<dbReference type="PANTHER" id="PTHR39398:SF1">
    <property type="entry name" value="CSN8_PSMD8_EIF3K DOMAIN-CONTAINING PROTEIN"/>
    <property type="match status" value="1"/>
</dbReference>
<dbReference type="Proteomes" id="UP000028524">
    <property type="component" value="Unassembled WGS sequence"/>
</dbReference>
<dbReference type="OrthoDB" id="2100128at2759"/>
<dbReference type="PANTHER" id="PTHR39398">
    <property type="entry name" value="YALI0F14311P"/>
    <property type="match status" value="1"/>
</dbReference>
<dbReference type="InParanoid" id="A0A084QIY2"/>